<dbReference type="EMBL" id="LGTQ01000006">
    <property type="protein sequence ID" value="KPM48899.1"/>
    <property type="molecule type" value="Genomic_DNA"/>
</dbReference>
<keyword evidence="3" id="KW-1015">Disulfide bond</keyword>
<dbReference type="PANTHER" id="PTHR42852:SF6">
    <property type="entry name" value="THIOL:DISULFIDE INTERCHANGE PROTEIN DSBE"/>
    <property type="match status" value="1"/>
</dbReference>
<evidence type="ECO:0000256" key="3">
    <source>
        <dbReference type="ARBA" id="ARBA00023157"/>
    </source>
</evidence>
<dbReference type="CDD" id="cd02966">
    <property type="entry name" value="TlpA_like_family"/>
    <property type="match status" value="1"/>
</dbReference>
<sequence>MLAGCKQSQQNEDLSKPEKNSIIRIALSSDLENRLYYKDDLGNAVMVKLKDSLNISESYFQLFDAQYKIPFLLFPGDSLYGIVDGEFVKFHSGDERRDKELAYSNLHFQRFDIDSYDKWSFQNAFLTEELYKREELIEQEEADQQEFLRGYIKKEDVGDEFKGLISKGMQYKALSKLLFINNSKTAPQRYLDSLNYQIIENLNCDECLAFDFYRNLLFMTLDFLQKRHANESAFQLVKKYYSGRSKEYVLKRLIINHINEKGPSEIQEEVDNYLALKEVPMVYKEEVREIINFSNDSVLDRMVIDSKGQNHSLKSILEGNYTYVDFWASWCLPCRKEMPASKQLASDFANEGVNFLYLSVDENPINWKKASLNEGLGDNRSFLLPKNSSIRERFNLKMIPRYVIFDRKGEVIEMDAPRPSDKRIREILNELSHNLK</sequence>
<dbReference type="InterPro" id="IPR050553">
    <property type="entry name" value="Thioredoxin_ResA/DsbE_sf"/>
</dbReference>
<accession>A0A0P7C2M3</accession>
<comment type="subcellular location">
    <subcellularLocation>
        <location evidence="1">Cell envelope</location>
    </subcellularLocation>
</comment>
<proteinExistence type="predicted"/>
<evidence type="ECO:0000256" key="1">
    <source>
        <dbReference type="ARBA" id="ARBA00004196"/>
    </source>
</evidence>
<dbReference type="GO" id="GO:0016491">
    <property type="term" value="F:oxidoreductase activity"/>
    <property type="evidence" value="ECO:0007669"/>
    <property type="project" value="InterPro"/>
</dbReference>
<feature type="domain" description="Thioredoxin" evidence="5">
    <location>
        <begin position="292"/>
        <end position="433"/>
    </location>
</feature>
<dbReference type="Gene3D" id="3.40.30.10">
    <property type="entry name" value="Glutaredoxin"/>
    <property type="match status" value="1"/>
</dbReference>
<dbReference type="Proteomes" id="UP000050454">
    <property type="component" value="Unassembled WGS sequence"/>
</dbReference>
<dbReference type="AlphaFoldDB" id="A0A0P7C2M3"/>
<dbReference type="InterPro" id="IPR013740">
    <property type="entry name" value="Redoxin"/>
</dbReference>
<dbReference type="InterPro" id="IPR036249">
    <property type="entry name" value="Thioredoxin-like_sf"/>
</dbReference>
<dbReference type="InterPro" id="IPR013766">
    <property type="entry name" value="Thioredoxin_domain"/>
</dbReference>
<name>A0A0P7C2M3_9BACT</name>
<keyword evidence="4" id="KW-0676">Redox-active center</keyword>
<dbReference type="SUPFAM" id="SSF52833">
    <property type="entry name" value="Thioredoxin-like"/>
    <property type="match status" value="1"/>
</dbReference>
<evidence type="ECO:0000256" key="2">
    <source>
        <dbReference type="ARBA" id="ARBA00022748"/>
    </source>
</evidence>
<comment type="caution">
    <text evidence="6">The sequence shown here is derived from an EMBL/GenBank/DDBJ whole genome shotgun (WGS) entry which is preliminary data.</text>
</comment>
<protein>
    <recommendedName>
        <fullName evidence="5">Thioredoxin domain-containing protein</fullName>
    </recommendedName>
</protein>
<dbReference type="PANTHER" id="PTHR42852">
    <property type="entry name" value="THIOL:DISULFIDE INTERCHANGE PROTEIN DSBE"/>
    <property type="match status" value="1"/>
</dbReference>
<evidence type="ECO:0000313" key="7">
    <source>
        <dbReference type="Proteomes" id="UP000050454"/>
    </source>
</evidence>
<dbReference type="GO" id="GO:0017004">
    <property type="term" value="P:cytochrome complex assembly"/>
    <property type="evidence" value="ECO:0007669"/>
    <property type="project" value="UniProtKB-KW"/>
</dbReference>
<organism evidence="6 7">
    <name type="scientific">Jiulongibacter sediminis</name>
    <dbReference type="NCBI Taxonomy" id="1605367"/>
    <lineage>
        <taxon>Bacteria</taxon>
        <taxon>Pseudomonadati</taxon>
        <taxon>Bacteroidota</taxon>
        <taxon>Cytophagia</taxon>
        <taxon>Cytophagales</taxon>
        <taxon>Leadbetterellaceae</taxon>
        <taxon>Jiulongibacter</taxon>
    </lineage>
</organism>
<evidence type="ECO:0000256" key="4">
    <source>
        <dbReference type="ARBA" id="ARBA00023284"/>
    </source>
</evidence>
<evidence type="ECO:0000313" key="6">
    <source>
        <dbReference type="EMBL" id="KPM48899.1"/>
    </source>
</evidence>
<dbReference type="GO" id="GO:0030313">
    <property type="term" value="C:cell envelope"/>
    <property type="evidence" value="ECO:0007669"/>
    <property type="project" value="UniProtKB-SubCell"/>
</dbReference>
<keyword evidence="2" id="KW-0201">Cytochrome c-type biogenesis</keyword>
<reference evidence="6 7" key="1">
    <citation type="submission" date="2015-07" db="EMBL/GenBank/DDBJ databases">
        <title>The draft genome sequence of Leadbetterella sp. JN14-9.</title>
        <authorList>
            <person name="Liu Y."/>
            <person name="Du J."/>
            <person name="Shao Z."/>
        </authorList>
    </citation>
    <scope>NUCLEOTIDE SEQUENCE [LARGE SCALE GENOMIC DNA]</scope>
    <source>
        <strain evidence="6 7">JN14-9</strain>
    </source>
</reference>
<dbReference type="STRING" id="1605367.AFM12_10105"/>
<evidence type="ECO:0000259" key="5">
    <source>
        <dbReference type="PROSITE" id="PS51352"/>
    </source>
</evidence>
<dbReference type="PROSITE" id="PS51352">
    <property type="entry name" value="THIOREDOXIN_2"/>
    <property type="match status" value="1"/>
</dbReference>
<gene>
    <name evidence="6" type="ORF">AFM12_10105</name>
</gene>
<keyword evidence="7" id="KW-1185">Reference proteome</keyword>
<dbReference type="Pfam" id="PF08534">
    <property type="entry name" value="Redoxin"/>
    <property type="match status" value="1"/>
</dbReference>